<evidence type="ECO:0000313" key="2">
    <source>
        <dbReference type="EMBL" id="ASY13119.1"/>
    </source>
</evidence>
<name>A0A249K8R6_9ACTN</name>
<dbReference type="AlphaFoldDB" id="A0A249K8R6"/>
<keyword evidence="3" id="KW-1185">Reference proteome</keyword>
<dbReference type="RefSeq" id="WP_095672205.1">
    <property type="nucleotide sequence ID" value="NZ_CP016771.1"/>
</dbReference>
<accession>A0A249K8R6</accession>
<protein>
    <submittedName>
        <fullName evidence="2">Uncharacterized protein</fullName>
    </submittedName>
</protein>
<evidence type="ECO:0000256" key="1">
    <source>
        <dbReference type="SAM" id="SignalP"/>
    </source>
</evidence>
<feature type="signal peptide" evidence="1">
    <location>
        <begin position="1"/>
        <end position="30"/>
    </location>
</feature>
<sequence>MNSASRSKLSKVIIACVFCLSSIFANPSAAYSQEKPIFYMFAKPGCYAAYSKSIQTIPLYSIKKIYPVSCFAPHHFEVFWAGQFSTKIGKVGADGRAVVSSCSQKSKEYGFWGRNANFYNYTPDEMQVIGNWTSDYGVESQRFPNRSICYAVVSTESMLFIKEIDYPIVKGHEKYDN</sequence>
<gene>
    <name evidence="2" type="ORF">B1s21160_01975</name>
</gene>
<dbReference type="OrthoDB" id="3628931at2"/>
<reference evidence="2 3" key="1">
    <citation type="submission" date="2016-07" db="EMBL/GenBank/DDBJ databases">
        <title>High microdiversification within the ubiquitous acI lineage of Actinobacteria.</title>
        <authorList>
            <person name="Neuenschwander S.M."/>
            <person name="Salcher M."/>
            <person name="Ghai R."/>
            <person name="Pernthaler J."/>
        </authorList>
    </citation>
    <scope>NUCLEOTIDE SEQUENCE [LARGE SCALE GENOMIC DNA]</scope>
    <source>
        <strain evidence="2">MMS-21-160</strain>
    </source>
</reference>
<dbReference type="EMBL" id="CP016771">
    <property type="protein sequence ID" value="ASY13119.1"/>
    <property type="molecule type" value="Genomic_DNA"/>
</dbReference>
<dbReference type="KEGG" id="nhi:B1s21160_01975"/>
<dbReference type="Proteomes" id="UP000217171">
    <property type="component" value="Chromosome"/>
</dbReference>
<feature type="chain" id="PRO_5012557990" evidence="1">
    <location>
        <begin position="31"/>
        <end position="177"/>
    </location>
</feature>
<keyword evidence="1" id="KW-0732">Signal</keyword>
<evidence type="ECO:0000313" key="3">
    <source>
        <dbReference type="Proteomes" id="UP000217171"/>
    </source>
</evidence>
<organism evidence="2 3">
    <name type="scientific">Candidatus Nanopelagicus hibericus</name>
    <dbReference type="NCBI Taxonomy" id="1884915"/>
    <lineage>
        <taxon>Bacteria</taxon>
        <taxon>Bacillati</taxon>
        <taxon>Actinomycetota</taxon>
        <taxon>Actinomycetes</taxon>
        <taxon>Candidatus Nanopelagicales</taxon>
        <taxon>Candidatus Nanopelagicaceae</taxon>
        <taxon>Candidatus Nanopelagicus</taxon>
    </lineage>
</organism>
<proteinExistence type="predicted"/>